<dbReference type="AlphaFoldDB" id="Q2ILC1"/>
<keyword evidence="2" id="KW-0269">Exonuclease</keyword>
<dbReference type="Proteomes" id="UP000001935">
    <property type="component" value="Chromosome"/>
</dbReference>
<dbReference type="PANTHER" id="PTHR14859:SF15">
    <property type="entry name" value="ENDONUCLEASE_EXONUCLEASE_PHOSPHATASE DOMAIN-CONTAINING PROTEIN"/>
    <property type="match status" value="1"/>
</dbReference>
<organism evidence="2 3">
    <name type="scientific">Anaeromyxobacter dehalogenans (strain 2CP-C)</name>
    <dbReference type="NCBI Taxonomy" id="290397"/>
    <lineage>
        <taxon>Bacteria</taxon>
        <taxon>Pseudomonadati</taxon>
        <taxon>Myxococcota</taxon>
        <taxon>Myxococcia</taxon>
        <taxon>Myxococcales</taxon>
        <taxon>Cystobacterineae</taxon>
        <taxon>Anaeromyxobacteraceae</taxon>
        <taxon>Anaeromyxobacter</taxon>
    </lineage>
</organism>
<proteinExistence type="predicted"/>
<reference evidence="2 3" key="1">
    <citation type="submission" date="2006-01" db="EMBL/GenBank/DDBJ databases">
        <title>Complete sequence of Anaeromyxobacter dehalogenans 2CP-C.</title>
        <authorList>
            <consortium name="US DOE Joint Genome Institute"/>
            <person name="Copeland A."/>
            <person name="Lucas S."/>
            <person name="Lapidus A."/>
            <person name="Barry K."/>
            <person name="Detter J.C."/>
            <person name="Glavina T."/>
            <person name="Hammon N."/>
            <person name="Israni S."/>
            <person name="Pitluck S."/>
            <person name="Brettin T."/>
            <person name="Bruce D."/>
            <person name="Han C."/>
            <person name="Tapia R."/>
            <person name="Gilna P."/>
            <person name="Kiss H."/>
            <person name="Schmutz J."/>
            <person name="Larimer F."/>
            <person name="Land M."/>
            <person name="Kyrpides N."/>
            <person name="Anderson I."/>
            <person name="Sanford R.A."/>
            <person name="Ritalahti K.M."/>
            <person name="Thomas H.S."/>
            <person name="Kirby J.R."/>
            <person name="Zhulin I.B."/>
            <person name="Loeffler F.E."/>
            <person name="Richardson P."/>
        </authorList>
    </citation>
    <scope>NUCLEOTIDE SEQUENCE [LARGE SCALE GENOMIC DNA]</scope>
    <source>
        <strain evidence="2 3">2CP-C</strain>
    </source>
</reference>
<gene>
    <name evidence="2" type="ordered locus">Adeh_2679</name>
</gene>
<dbReference type="KEGG" id="ade:Adeh_2679"/>
<dbReference type="GO" id="GO:0004519">
    <property type="term" value="F:endonuclease activity"/>
    <property type="evidence" value="ECO:0007669"/>
    <property type="project" value="UniProtKB-KW"/>
</dbReference>
<dbReference type="STRING" id="290397.Adeh_2679"/>
<accession>Q2ILC1</accession>
<dbReference type="eggNOG" id="COG3568">
    <property type="taxonomic scope" value="Bacteria"/>
</dbReference>
<dbReference type="GO" id="GO:0006506">
    <property type="term" value="P:GPI anchor biosynthetic process"/>
    <property type="evidence" value="ECO:0007669"/>
    <property type="project" value="TreeGrafter"/>
</dbReference>
<dbReference type="HOGENOM" id="CLU_060500_3_0_7"/>
<dbReference type="InterPro" id="IPR036691">
    <property type="entry name" value="Endo/exonu/phosph_ase_sf"/>
</dbReference>
<dbReference type="PANTHER" id="PTHR14859">
    <property type="entry name" value="CALCOFLUOR WHITE HYPERSENSITIVE PROTEIN PRECURSOR"/>
    <property type="match status" value="1"/>
</dbReference>
<dbReference type="InterPro" id="IPR051916">
    <property type="entry name" value="GPI-anchor_lipid_remodeler"/>
</dbReference>
<evidence type="ECO:0000259" key="1">
    <source>
        <dbReference type="Pfam" id="PF03372"/>
    </source>
</evidence>
<keyword evidence="2" id="KW-0540">Nuclease</keyword>
<dbReference type="InterPro" id="IPR005135">
    <property type="entry name" value="Endo/exonuclease/phosphatase"/>
</dbReference>
<evidence type="ECO:0000313" key="3">
    <source>
        <dbReference type="Proteomes" id="UP000001935"/>
    </source>
</evidence>
<dbReference type="GO" id="GO:0004527">
    <property type="term" value="F:exonuclease activity"/>
    <property type="evidence" value="ECO:0007669"/>
    <property type="project" value="UniProtKB-KW"/>
</dbReference>
<keyword evidence="2" id="KW-0255">Endonuclease</keyword>
<dbReference type="Gene3D" id="3.60.10.10">
    <property type="entry name" value="Endonuclease/exonuclease/phosphatase"/>
    <property type="match status" value="1"/>
</dbReference>
<protein>
    <submittedName>
        <fullName evidence="2">Endonuclease/exonuclease/phosphatase</fullName>
    </submittedName>
</protein>
<keyword evidence="2" id="KW-0378">Hydrolase</keyword>
<dbReference type="Pfam" id="PF03372">
    <property type="entry name" value="Exo_endo_phos"/>
    <property type="match status" value="1"/>
</dbReference>
<sequence length="282" mass="30412">MARGRRARAAGRPPRGGRATGVRFRVVTWNVHGLRGAGRRPDPERIARVLDDIGADVAGLQEVGASLPGADAHAAEALARLTGLNGAFGPTLQHARGFAYGNAILSRHPIDATRTYDLSVPGREPRGCLRADVVLGPMRVHVFAAHLGLHWRERRRQAAALLSADILRDAALSHPLVLVGDFNSPSDRSAVPRWLRRTLTDCAVAAGRPAATFPSAWPLLRLDRAYVDAALRVVACEVVRTPRARRASDHLPLVVELELTEAARRPPAPRPVEAPGVRTRTG</sequence>
<dbReference type="GO" id="GO:0016020">
    <property type="term" value="C:membrane"/>
    <property type="evidence" value="ECO:0007669"/>
    <property type="project" value="GOC"/>
</dbReference>
<evidence type="ECO:0000313" key="2">
    <source>
        <dbReference type="EMBL" id="ABC82449.1"/>
    </source>
</evidence>
<feature type="domain" description="Endonuclease/exonuclease/phosphatase" evidence="1">
    <location>
        <begin position="27"/>
        <end position="250"/>
    </location>
</feature>
<dbReference type="SUPFAM" id="SSF56219">
    <property type="entry name" value="DNase I-like"/>
    <property type="match status" value="1"/>
</dbReference>
<name>Q2ILC1_ANADE</name>
<dbReference type="EMBL" id="CP000251">
    <property type="protein sequence ID" value="ABC82449.1"/>
    <property type="molecule type" value="Genomic_DNA"/>
</dbReference>